<dbReference type="KEGG" id="cbr:CBG_24364"/>
<feature type="compositionally biased region" description="Acidic residues" evidence="1">
    <location>
        <begin position="64"/>
        <end position="85"/>
    </location>
</feature>
<proteinExistence type="predicted"/>
<evidence type="ECO:0000313" key="3">
    <source>
        <dbReference type="Proteomes" id="UP000008549"/>
    </source>
</evidence>
<protein>
    <submittedName>
        <fullName evidence="2">Protein CBG24364</fullName>
    </submittedName>
</protein>
<reference evidence="2 3" key="1">
    <citation type="journal article" date="2003" name="PLoS Biol.">
        <title>The genome sequence of Caenorhabditis briggsae: a platform for comparative genomics.</title>
        <authorList>
            <person name="Stein L.D."/>
            <person name="Bao Z."/>
            <person name="Blasiar D."/>
            <person name="Blumenthal T."/>
            <person name="Brent M.R."/>
            <person name="Chen N."/>
            <person name="Chinwalla A."/>
            <person name="Clarke L."/>
            <person name="Clee C."/>
            <person name="Coghlan A."/>
            <person name="Coulson A."/>
            <person name="D'Eustachio P."/>
            <person name="Fitch D.H."/>
            <person name="Fulton L.A."/>
            <person name="Fulton R.E."/>
            <person name="Griffiths-Jones S."/>
            <person name="Harris T.W."/>
            <person name="Hillier L.W."/>
            <person name="Kamath R."/>
            <person name="Kuwabara P.E."/>
            <person name="Mardis E.R."/>
            <person name="Marra M.A."/>
            <person name="Miner T.L."/>
            <person name="Minx P."/>
            <person name="Mullikin J.C."/>
            <person name="Plumb R.W."/>
            <person name="Rogers J."/>
            <person name="Schein J.E."/>
            <person name="Sohrmann M."/>
            <person name="Spieth J."/>
            <person name="Stajich J.E."/>
            <person name="Wei C."/>
            <person name="Willey D."/>
            <person name="Wilson R.K."/>
            <person name="Durbin R."/>
            <person name="Waterston R.H."/>
        </authorList>
    </citation>
    <scope>NUCLEOTIDE SEQUENCE [LARGE SCALE GENOMIC DNA]</scope>
    <source>
        <strain evidence="2 3">AF16</strain>
    </source>
</reference>
<evidence type="ECO:0000313" key="2">
    <source>
        <dbReference type="EMBL" id="CAP20988.1"/>
    </source>
</evidence>
<dbReference type="Proteomes" id="UP000008549">
    <property type="component" value="Unassembled WGS sequence"/>
</dbReference>
<dbReference type="eggNOG" id="ENOG502S6GV">
    <property type="taxonomic scope" value="Eukaryota"/>
</dbReference>
<accession>A8WKJ3</accession>
<sequence>ISTPSNHAQPQPNADEVIAGPRGSKVIVSVEPQTEIAYQSDDEDCEPPVLVSQVGPTVEKNQVDEEDADNNDNEVEVESDFEDETAPIPYIPSGKVIGALSNPDDGTKPKMECPIKT</sequence>
<dbReference type="HOGENOM" id="CLU_2090709_0_0_1"/>
<feature type="region of interest" description="Disordered" evidence="1">
    <location>
        <begin position="61"/>
        <end position="117"/>
    </location>
</feature>
<dbReference type="AlphaFoldDB" id="A8WKJ3"/>
<dbReference type="RefSeq" id="XP_002648235.1">
    <property type="nucleotide sequence ID" value="XM_002648189.1"/>
</dbReference>
<keyword evidence="3" id="KW-1185">Reference proteome</keyword>
<dbReference type="GeneID" id="8590238"/>
<reference evidence="2 3" key="2">
    <citation type="journal article" date="2011" name="PLoS Genet.">
        <title>Caenorhabditis briggsae recombinant inbred line genotypes reveal inter-strain incompatibility and the evolution of recombination.</title>
        <authorList>
            <person name="Ross J.A."/>
            <person name="Koboldt D.C."/>
            <person name="Staisch J.E."/>
            <person name="Chamberlin H.M."/>
            <person name="Gupta B.P."/>
            <person name="Miller R.D."/>
            <person name="Baird S.E."/>
            <person name="Haag E.S."/>
        </authorList>
    </citation>
    <scope>NUCLEOTIDE SEQUENCE [LARGE SCALE GENOMIC DNA]</scope>
    <source>
        <strain evidence="2 3">AF16</strain>
    </source>
</reference>
<feature type="non-terminal residue" evidence="2">
    <location>
        <position position="1"/>
    </location>
</feature>
<feature type="compositionally biased region" description="Polar residues" evidence="1">
    <location>
        <begin position="1"/>
        <end position="12"/>
    </location>
</feature>
<dbReference type="STRING" id="6238.A8WKJ3"/>
<evidence type="ECO:0000256" key="1">
    <source>
        <dbReference type="SAM" id="MobiDB-lite"/>
    </source>
</evidence>
<organism evidence="2 3">
    <name type="scientific">Caenorhabditis briggsae</name>
    <dbReference type="NCBI Taxonomy" id="6238"/>
    <lineage>
        <taxon>Eukaryota</taxon>
        <taxon>Metazoa</taxon>
        <taxon>Ecdysozoa</taxon>
        <taxon>Nematoda</taxon>
        <taxon>Chromadorea</taxon>
        <taxon>Rhabditida</taxon>
        <taxon>Rhabditina</taxon>
        <taxon>Rhabditomorpha</taxon>
        <taxon>Rhabditoidea</taxon>
        <taxon>Rhabditidae</taxon>
        <taxon>Peloderinae</taxon>
        <taxon>Caenorhabditis</taxon>
    </lineage>
</organism>
<dbReference type="CTD" id="8590238"/>
<feature type="compositionally biased region" description="Basic and acidic residues" evidence="1">
    <location>
        <begin position="105"/>
        <end position="117"/>
    </location>
</feature>
<gene>
    <name evidence="2" type="ORF">CBG24364</name>
    <name evidence="2" type="ORF">CBG_24364</name>
</gene>
<feature type="region of interest" description="Disordered" evidence="1">
    <location>
        <begin position="1"/>
        <end position="22"/>
    </location>
</feature>
<dbReference type="EMBL" id="HE601332">
    <property type="protein sequence ID" value="CAP20988.1"/>
    <property type="molecule type" value="Genomic_DNA"/>
</dbReference>
<name>A8WKJ3_CAEBR</name>